<evidence type="ECO:0000256" key="2">
    <source>
        <dbReference type="SAM" id="SignalP"/>
    </source>
</evidence>
<accession>A0A3P5YWX8</accession>
<dbReference type="AlphaFoldDB" id="A0A3P5YWX8"/>
<feature type="chain" id="PRO_5017974754" evidence="2">
    <location>
        <begin position="20"/>
        <end position="82"/>
    </location>
</feature>
<evidence type="ECO:0000256" key="1">
    <source>
        <dbReference type="SAM" id="MobiDB-lite"/>
    </source>
</evidence>
<proteinExistence type="predicted"/>
<feature type="signal peptide" evidence="2">
    <location>
        <begin position="1"/>
        <end position="19"/>
    </location>
</feature>
<protein>
    <submittedName>
        <fullName evidence="3">Uncharacterized protein</fullName>
    </submittedName>
</protein>
<sequence length="82" mass="9060">MKLVCLISFFFFISTTSLAAVSPPNPTLYQNFLQCFSNQTKSLLTPYPTSSYPKPHPLSPLPYAPTSETRVSTLPPLPNQPS</sequence>
<feature type="compositionally biased region" description="Pro residues" evidence="1">
    <location>
        <begin position="54"/>
        <end position="63"/>
    </location>
</feature>
<reference evidence="3" key="1">
    <citation type="submission" date="2018-11" db="EMBL/GenBank/DDBJ databases">
        <authorList>
            <consortium name="Genoscope - CEA"/>
            <person name="William W."/>
        </authorList>
    </citation>
    <scope>NUCLEOTIDE SEQUENCE</scope>
</reference>
<gene>
    <name evidence="3" type="ORF">BRAA06T24030Z</name>
</gene>
<feature type="region of interest" description="Disordered" evidence="1">
    <location>
        <begin position="47"/>
        <end position="82"/>
    </location>
</feature>
<evidence type="ECO:0000313" key="3">
    <source>
        <dbReference type="EMBL" id="VDC65490.1"/>
    </source>
</evidence>
<dbReference type="EMBL" id="LR031569">
    <property type="protein sequence ID" value="VDC65490.1"/>
    <property type="molecule type" value="Genomic_DNA"/>
</dbReference>
<name>A0A3P5YWX8_BRACM</name>
<keyword evidence="2" id="KW-0732">Signal</keyword>
<organism evidence="3">
    <name type="scientific">Brassica campestris</name>
    <name type="common">Field mustard</name>
    <dbReference type="NCBI Taxonomy" id="3711"/>
    <lineage>
        <taxon>Eukaryota</taxon>
        <taxon>Viridiplantae</taxon>
        <taxon>Streptophyta</taxon>
        <taxon>Embryophyta</taxon>
        <taxon>Tracheophyta</taxon>
        <taxon>Spermatophyta</taxon>
        <taxon>Magnoliopsida</taxon>
        <taxon>eudicotyledons</taxon>
        <taxon>Gunneridae</taxon>
        <taxon>Pentapetalae</taxon>
        <taxon>rosids</taxon>
        <taxon>malvids</taxon>
        <taxon>Brassicales</taxon>
        <taxon>Brassicaceae</taxon>
        <taxon>Brassiceae</taxon>
        <taxon>Brassica</taxon>
    </lineage>
</organism>